<evidence type="ECO:0000259" key="3">
    <source>
        <dbReference type="Pfam" id="PF06458"/>
    </source>
</evidence>
<dbReference type="Gene3D" id="3.10.20.320">
    <property type="entry name" value="Putative peptidoglycan bound protein (lpxtg motif)"/>
    <property type="match status" value="1"/>
</dbReference>
<accession>A0A087EKN2</accession>
<gene>
    <name evidence="4" type="ORF">BITS_0847</name>
</gene>
<dbReference type="InterPro" id="IPR009459">
    <property type="entry name" value="MucBP_dom"/>
</dbReference>
<sequence>MLRSDVLNGVTPAVVRVRAFYDDNGTARSQTRFNLTFNGTDYADTRTVQFSRDRSISTSVSINVVNATSGAWARYIVSAPSGVSALYASVYDGTNPTSADTSDDPAGNTSVRHQLLILIAQPTNCYDIDTGERIAPEYVQYGIADDTYTTVPIDIPGYTLVESAMSSNQNGTLPSTNSVRNGNIFYIKTRVDQGIFWLKFVKNSEGYVDVSGWLMRRGGTNPDIPEAQQSLPDNNPSSSYDFESNPDGLPVSEGPVTETDAPNYYVRLRFANLDSKGEPIDKPVMNMPTTFKNWAYGKLYSRPPVVPEDEAEAATSIGLAQTLTMRRPTDPSVIYYYRKNKSSL</sequence>
<evidence type="ECO:0000256" key="2">
    <source>
        <dbReference type="SAM" id="MobiDB-lite"/>
    </source>
</evidence>
<organism evidence="4 5">
    <name type="scientific">Bifidobacterium tsurumiense</name>
    <dbReference type="NCBI Taxonomy" id="356829"/>
    <lineage>
        <taxon>Bacteria</taxon>
        <taxon>Bacillati</taxon>
        <taxon>Actinomycetota</taxon>
        <taxon>Actinomycetes</taxon>
        <taxon>Bifidobacteriales</taxon>
        <taxon>Bifidobacteriaceae</taxon>
        <taxon>Bifidobacterium</taxon>
    </lineage>
</organism>
<feature type="region of interest" description="Disordered" evidence="2">
    <location>
        <begin position="219"/>
        <end position="256"/>
    </location>
</feature>
<keyword evidence="1" id="KW-0677">Repeat</keyword>
<feature type="domain" description="MucBP" evidence="3">
    <location>
        <begin position="128"/>
        <end position="176"/>
    </location>
</feature>
<dbReference type="AlphaFoldDB" id="A0A087EKN2"/>
<evidence type="ECO:0000256" key="1">
    <source>
        <dbReference type="ARBA" id="ARBA00022737"/>
    </source>
</evidence>
<keyword evidence="5" id="KW-1185">Reference proteome</keyword>
<proteinExistence type="predicted"/>
<comment type="caution">
    <text evidence="4">The sequence shown here is derived from an EMBL/GenBank/DDBJ whole genome shotgun (WGS) entry which is preliminary data.</text>
</comment>
<dbReference type="EMBL" id="JGZU01000002">
    <property type="protein sequence ID" value="KFJ08333.1"/>
    <property type="molecule type" value="Genomic_DNA"/>
</dbReference>
<evidence type="ECO:0000313" key="4">
    <source>
        <dbReference type="EMBL" id="KFJ08333.1"/>
    </source>
</evidence>
<dbReference type="STRING" id="356829.BITS_0847"/>
<feature type="compositionally biased region" description="Polar residues" evidence="2">
    <location>
        <begin position="227"/>
        <end position="242"/>
    </location>
</feature>
<dbReference type="Pfam" id="PF06458">
    <property type="entry name" value="MucBP"/>
    <property type="match status" value="1"/>
</dbReference>
<reference evidence="4 5" key="1">
    <citation type="submission" date="2014-03" db="EMBL/GenBank/DDBJ databases">
        <title>Genomics of Bifidobacteria.</title>
        <authorList>
            <person name="Ventura M."/>
            <person name="Milani C."/>
            <person name="Lugli G.A."/>
        </authorList>
    </citation>
    <scope>NUCLEOTIDE SEQUENCE [LARGE SCALE GENOMIC DNA]</scope>
    <source>
        <strain evidence="4 5">JCM 13495</strain>
    </source>
</reference>
<dbReference type="Proteomes" id="UP000029080">
    <property type="component" value="Unassembled WGS sequence"/>
</dbReference>
<name>A0A087EKN2_9BIFI</name>
<evidence type="ECO:0000313" key="5">
    <source>
        <dbReference type="Proteomes" id="UP000029080"/>
    </source>
</evidence>
<protein>
    <submittedName>
        <fullName evidence="4">Cell-wall surface anchor repeat domain protein</fullName>
    </submittedName>
</protein>